<organism evidence="2 3">
    <name type="scientific">Protopolystoma xenopodis</name>
    <dbReference type="NCBI Taxonomy" id="117903"/>
    <lineage>
        <taxon>Eukaryota</taxon>
        <taxon>Metazoa</taxon>
        <taxon>Spiralia</taxon>
        <taxon>Lophotrochozoa</taxon>
        <taxon>Platyhelminthes</taxon>
        <taxon>Monogenea</taxon>
        <taxon>Polyopisthocotylea</taxon>
        <taxon>Polystomatidea</taxon>
        <taxon>Polystomatidae</taxon>
        <taxon>Protopolystoma</taxon>
    </lineage>
</organism>
<dbReference type="Proteomes" id="UP000784294">
    <property type="component" value="Unassembled WGS sequence"/>
</dbReference>
<dbReference type="EMBL" id="CAAALY010002268">
    <property type="protein sequence ID" value="VEL07688.1"/>
    <property type="molecule type" value="Genomic_DNA"/>
</dbReference>
<evidence type="ECO:0000313" key="2">
    <source>
        <dbReference type="EMBL" id="VEL07688.1"/>
    </source>
</evidence>
<keyword evidence="3" id="KW-1185">Reference proteome</keyword>
<name>A0A3S4ZUS2_9PLAT</name>
<feature type="compositionally biased region" description="Polar residues" evidence="1">
    <location>
        <begin position="200"/>
        <end position="210"/>
    </location>
</feature>
<evidence type="ECO:0000256" key="1">
    <source>
        <dbReference type="SAM" id="MobiDB-lite"/>
    </source>
</evidence>
<comment type="caution">
    <text evidence="2">The sequence shown here is derived from an EMBL/GenBank/DDBJ whole genome shotgun (WGS) entry which is preliminary data.</text>
</comment>
<feature type="region of interest" description="Disordered" evidence="1">
    <location>
        <begin position="188"/>
        <end position="211"/>
    </location>
</feature>
<accession>A0A3S4ZUS2</accession>
<evidence type="ECO:0000313" key="3">
    <source>
        <dbReference type="Proteomes" id="UP000784294"/>
    </source>
</evidence>
<sequence>MFDMPMVIITSTERTQFRQIANRLHSTRKAIPLNNYTEPATQNQLVRMVRDSLGRLASGKSMIDYSAAILQAYDNLMPKNATPADSESISAVFRAIIDDLRYSCAQLGFTQNLRIKRHIQRSPLVRIVSRMERPNLEQKVSGLACHQPVFLVHTNGPCQMARGAEMNKSGPGLDLLHRLLRVYLHLPDKPSGKTGKSRTEAGSMSVGSTKSVREEANMTAAEAAAIAAEAALAAMAEATADANALSVEWTNSVKGLGLRLVDMQVGISETSNMLMNLGLTSMGPRERSLHEACAQWETSGGENEPIVRLAFPKGVLIQAEVDDSFDLATTSQPGVERYRCSV</sequence>
<reference evidence="2" key="1">
    <citation type="submission" date="2018-11" db="EMBL/GenBank/DDBJ databases">
        <authorList>
            <consortium name="Pathogen Informatics"/>
        </authorList>
    </citation>
    <scope>NUCLEOTIDE SEQUENCE</scope>
</reference>
<gene>
    <name evidence="2" type="ORF">PXEA_LOCUS1128</name>
</gene>
<proteinExistence type="predicted"/>
<dbReference type="AlphaFoldDB" id="A0A3S4ZUS2"/>
<protein>
    <submittedName>
        <fullName evidence="2">Uncharacterized protein</fullName>
    </submittedName>
</protein>